<feature type="transmembrane region" description="Helical" evidence="6">
    <location>
        <begin position="426"/>
        <end position="445"/>
    </location>
</feature>
<keyword evidence="8" id="KW-1185">Reference proteome</keyword>
<name>A0A431U6Z4_9BACT</name>
<dbReference type="RefSeq" id="WP_126691890.1">
    <property type="nucleotide sequence ID" value="NZ_RXOF01000002.1"/>
</dbReference>
<dbReference type="Proteomes" id="UP000282184">
    <property type="component" value="Unassembled WGS sequence"/>
</dbReference>
<feature type="transmembrane region" description="Helical" evidence="6">
    <location>
        <begin position="188"/>
        <end position="213"/>
    </location>
</feature>
<evidence type="ECO:0000256" key="1">
    <source>
        <dbReference type="ARBA" id="ARBA00004141"/>
    </source>
</evidence>
<evidence type="ECO:0000256" key="2">
    <source>
        <dbReference type="ARBA" id="ARBA00022448"/>
    </source>
</evidence>
<dbReference type="GO" id="GO:0016020">
    <property type="term" value="C:membrane"/>
    <property type="evidence" value="ECO:0007669"/>
    <property type="project" value="UniProtKB-SubCell"/>
</dbReference>
<dbReference type="AlphaFoldDB" id="A0A431U6Z4"/>
<keyword evidence="2" id="KW-0813">Transport</keyword>
<evidence type="ECO:0000256" key="5">
    <source>
        <dbReference type="ARBA" id="ARBA00023136"/>
    </source>
</evidence>
<evidence type="ECO:0000256" key="4">
    <source>
        <dbReference type="ARBA" id="ARBA00022989"/>
    </source>
</evidence>
<reference evidence="7 8" key="1">
    <citation type="submission" date="2018-12" db="EMBL/GenBank/DDBJ databases">
        <title>Hymenobacter gummosus sp. nov., isolated from a spring.</title>
        <authorList>
            <person name="Nie L."/>
        </authorList>
    </citation>
    <scope>NUCLEOTIDE SEQUENCE [LARGE SCALE GENOMIC DNA]</scope>
    <source>
        <strain evidence="7 8">KCTC 52166</strain>
    </source>
</reference>
<dbReference type="Gene3D" id="1.20.1740.10">
    <property type="entry name" value="Amino acid/polyamine transporter I"/>
    <property type="match status" value="1"/>
</dbReference>
<dbReference type="GO" id="GO:0015171">
    <property type="term" value="F:amino acid transmembrane transporter activity"/>
    <property type="evidence" value="ECO:0007669"/>
    <property type="project" value="TreeGrafter"/>
</dbReference>
<organism evidence="7 8">
    <name type="scientific">Hymenobacter gummosus</name>
    <dbReference type="NCBI Taxonomy" id="1776032"/>
    <lineage>
        <taxon>Bacteria</taxon>
        <taxon>Pseudomonadati</taxon>
        <taxon>Bacteroidota</taxon>
        <taxon>Cytophagia</taxon>
        <taxon>Cytophagales</taxon>
        <taxon>Hymenobacteraceae</taxon>
        <taxon>Hymenobacter</taxon>
    </lineage>
</organism>
<feature type="transmembrane region" description="Helical" evidence="6">
    <location>
        <begin position="58"/>
        <end position="78"/>
    </location>
</feature>
<evidence type="ECO:0000256" key="3">
    <source>
        <dbReference type="ARBA" id="ARBA00022692"/>
    </source>
</evidence>
<dbReference type="OrthoDB" id="9762947at2"/>
<evidence type="ECO:0000256" key="6">
    <source>
        <dbReference type="SAM" id="Phobius"/>
    </source>
</evidence>
<dbReference type="EMBL" id="RXOF01000002">
    <property type="protein sequence ID" value="RTQ52232.1"/>
    <property type="molecule type" value="Genomic_DNA"/>
</dbReference>
<feature type="transmembrane region" description="Helical" evidence="6">
    <location>
        <begin position="163"/>
        <end position="181"/>
    </location>
</feature>
<feature type="transmembrane region" description="Helical" evidence="6">
    <location>
        <begin position="315"/>
        <end position="340"/>
    </location>
</feature>
<dbReference type="PANTHER" id="PTHR43243">
    <property type="entry name" value="INNER MEMBRANE TRANSPORTER YGJI-RELATED"/>
    <property type="match status" value="1"/>
</dbReference>
<feature type="transmembrane region" description="Helical" evidence="6">
    <location>
        <begin position="373"/>
        <end position="391"/>
    </location>
</feature>
<evidence type="ECO:0000313" key="8">
    <source>
        <dbReference type="Proteomes" id="UP000282184"/>
    </source>
</evidence>
<gene>
    <name evidence="7" type="ORF">EJV47_04180</name>
</gene>
<feature type="transmembrane region" description="Helical" evidence="6">
    <location>
        <begin position="397"/>
        <end position="414"/>
    </location>
</feature>
<feature type="transmembrane region" description="Helical" evidence="6">
    <location>
        <begin position="28"/>
        <end position="52"/>
    </location>
</feature>
<feature type="transmembrane region" description="Helical" evidence="6">
    <location>
        <begin position="233"/>
        <end position="258"/>
    </location>
</feature>
<dbReference type="PIRSF" id="PIRSF006060">
    <property type="entry name" value="AA_transporter"/>
    <property type="match status" value="1"/>
</dbReference>
<dbReference type="Pfam" id="PF13520">
    <property type="entry name" value="AA_permease_2"/>
    <property type="match status" value="1"/>
</dbReference>
<comment type="subcellular location">
    <subcellularLocation>
        <location evidence="1">Membrane</location>
        <topology evidence="1">Multi-pass membrane protein</topology>
    </subcellularLocation>
</comment>
<dbReference type="InterPro" id="IPR002293">
    <property type="entry name" value="AA/rel_permease1"/>
</dbReference>
<accession>A0A431U6Z4</accession>
<protein>
    <submittedName>
        <fullName evidence="7">Amino acid permease</fullName>
    </submittedName>
</protein>
<feature type="transmembrane region" description="Helical" evidence="6">
    <location>
        <begin position="270"/>
        <end position="295"/>
    </location>
</feature>
<comment type="caution">
    <text evidence="7">The sequence shown here is derived from an EMBL/GenBank/DDBJ whole genome shotgun (WGS) entry which is preliminary data.</text>
</comment>
<proteinExistence type="predicted"/>
<feature type="transmembrane region" description="Helical" evidence="6">
    <location>
        <begin position="451"/>
        <end position="469"/>
    </location>
</feature>
<dbReference type="PANTHER" id="PTHR43243:SF4">
    <property type="entry name" value="CATIONIC AMINO ACID TRANSPORTER 4"/>
    <property type="match status" value="1"/>
</dbReference>
<sequence>MLKKSLELLRQEAAESGSHTLKRSLGPLNLIAIGVGVIIGAGLFSLTGIAAANNTGPAVTLSFVVAAVGCAFSALCYAEFASMVPVAGSAYTYAYATMGELFAWIIGWDLVLEYSVGAATVAISWSQYLVKFLAKYGLHLPPQLVMSPWETAVLSPGAAPVHGWLNLPAVLIVLAITAVIIRGTQGSAWFNAVVVALKVSVVLVFIALGWQYIDPANYHPFIPENTGKFGEYGWSGILRGAGVVFFVFIGFDIVATMAQEAKNPQRNMPIGIIGSLLVCTVLFVVFGYVMTGLAHYTEFKNSAAPVAVAIEKTPYGWLATAIIGAILIGYTSVILVDLLGQSRVFFSMSRDGLLPRVFSQIHPRFQTPHKSNLLLGAFISLFAGLVPIHVVGEMCSIGTLLAFVMVCAGVLIMRKREPNAPRAFRTPWVPVVPILGIVTCLVMMLSLPQDTWIRLFVWLGLGLLIYFGYGRKHSKLGRGISVNPMVEPAGSQIS</sequence>
<keyword evidence="5 6" id="KW-0472">Membrane</keyword>
<evidence type="ECO:0000313" key="7">
    <source>
        <dbReference type="EMBL" id="RTQ52232.1"/>
    </source>
</evidence>
<keyword evidence="4 6" id="KW-1133">Transmembrane helix</keyword>
<keyword evidence="3 6" id="KW-0812">Transmembrane</keyword>